<name>A0A2R3ZA76_9FLAO</name>
<dbReference type="InterPro" id="IPR014710">
    <property type="entry name" value="RmlC-like_jellyroll"/>
</dbReference>
<evidence type="ECO:0000313" key="3">
    <source>
        <dbReference type="Proteomes" id="UP000241507"/>
    </source>
</evidence>
<dbReference type="InterPro" id="IPR000595">
    <property type="entry name" value="cNMP-bd_dom"/>
</dbReference>
<dbReference type="OrthoDB" id="1092431at2"/>
<organism evidence="2 3">
    <name type="scientific">Christiangramia fulva</name>
    <dbReference type="NCBI Taxonomy" id="2126553"/>
    <lineage>
        <taxon>Bacteria</taxon>
        <taxon>Pseudomonadati</taxon>
        <taxon>Bacteroidota</taxon>
        <taxon>Flavobacteriia</taxon>
        <taxon>Flavobacteriales</taxon>
        <taxon>Flavobacteriaceae</taxon>
        <taxon>Christiangramia</taxon>
    </lineage>
</organism>
<keyword evidence="3" id="KW-1185">Reference proteome</keyword>
<dbReference type="Gene3D" id="2.60.120.10">
    <property type="entry name" value="Jelly Rolls"/>
    <property type="match status" value="1"/>
</dbReference>
<dbReference type="InterPro" id="IPR018490">
    <property type="entry name" value="cNMP-bd_dom_sf"/>
</dbReference>
<dbReference type="CDD" id="cd00038">
    <property type="entry name" value="CAP_ED"/>
    <property type="match status" value="1"/>
</dbReference>
<evidence type="ECO:0000313" key="2">
    <source>
        <dbReference type="EMBL" id="AVR47104.1"/>
    </source>
</evidence>
<dbReference type="RefSeq" id="WP_107013873.1">
    <property type="nucleotide sequence ID" value="NZ_CP028136.1"/>
</dbReference>
<dbReference type="PROSITE" id="PS50042">
    <property type="entry name" value="CNMP_BINDING_3"/>
    <property type="match status" value="1"/>
</dbReference>
<dbReference type="EMBL" id="CP028136">
    <property type="protein sequence ID" value="AVR47104.1"/>
    <property type="molecule type" value="Genomic_DNA"/>
</dbReference>
<proteinExistence type="predicted"/>
<feature type="domain" description="Cyclic nucleotide-binding" evidence="1">
    <location>
        <begin position="36"/>
        <end position="123"/>
    </location>
</feature>
<reference evidence="3" key="1">
    <citation type="submission" date="2018-03" db="EMBL/GenBank/DDBJ databases">
        <title>Gramella fulva sp. nov., isolated from a dry surface of tidal flat.</title>
        <authorList>
            <person name="Hwang S.H."/>
            <person name="Hwang W.M."/>
            <person name="Kang K."/>
            <person name="Ahn T.-Y."/>
        </authorList>
    </citation>
    <scope>NUCLEOTIDE SEQUENCE [LARGE SCALE GENOMIC DNA]</scope>
    <source>
        <strain evidence="3">SH35</strain>
    </source>
</reference>
<gene>
    <name evidence="2" type="ORF">C7S20_18640</name>
</gene>
<dbReference type="Pfam" id="PF00027">
    <property type="entry name" value="cNMP_binding"/>
    <property type="match status" value="1"/>
</dbReference>
<dbReference type="KEGG" id="grs:C7S20_18640"/>
<dbReference type="AlphaFoldDB" id="A0A2R3ZA76"/>
<evidence type="ECO:0000259" key="1">
    <source>
        <dbReference type="PROSITE" id="PS50042"/>
    </source>
</evidence>
<dbReference type="Proteomes" id="UP000241507">
    <property type="component" value="Chromosome"/>
</dbReference>
<accession>A0A2R3ZA76</accession>
<sequence length="190" mass="22135">MGNNLRHSIKEKIDISEEELAFAESLFVRRNLVKKDSILNQGEICSSTIFVEEGLLRSYTIDSKGKEHILQFTTEGRWTADLSSFFSGEPSLYNIEALENCELLLLTNQKWDLLLKKLPDFERYFRMLIQNNLIATQGRLMGTISSNAEERYRKLITDFPNIIQRVPQHMIASYLGITRETLSRIRRQIF</sequence>
<protein>
    <submittedName>
        <fullName evidence="2">Cyclic nucleotide-binding protein</fullName>
    </submittedName>
</protein>
<dbReference type="SUPFAM" id="SSF51206">
    <property type="entry name" value="cAMP-binding domain-like"/>
    <property type="match status" value="1"/>
</dbReference>